<dbReference type="RefSeq" id="XP_026613352.1">
    <property type="nucleotide sequence ID" value="XM_026760366.1"/>
</dbReference>
<feature type="transmembrane region" description="Helical" evidence="6">
    <location>
        <begin position="672"/>
        <end position="691"/>
    </location>
</feature>
<accession>A0A397GNL1</accession>
<keyword evidence="4 6" id="KW-0472">Membrane</keyword>
<keyword evidence="2 6" id="KW-0812">Transmembrane</keyword>
<feature type="domain" description="DUF2421" evidence="7">
    <location>
        <begin position="757"/>
        <end position="960"/>
    </location>
</feature>
<feature type="transmembrane region" description="Helical" evidence="6">
    <location>
        <begin position="623"/>
        <end position="639"/>
    </location>
</feature>
<feature type="transmembrane region" description="Helical" evidence="6">
    <location>
        <begin position="736"/>
        <end position="756"/>
    </location>
</feature>
<comment type="caution">
    <text evidence="10">The sequence shown here is derived from an EMBL/GenBank/DDBJ whole genome shotgun (WGS) entry which is preliminary data.</text>
</comment>
<dbReference type="OrthoDB" id="2274698at2759"/>
<name>A0A397GNL1_ASPTH</name>
<dbReference type="Pfam" id="PF13515">
    <property type="entry name" value="FUSC_2"/>
    <property type="match status" value="1"/>
</dbReference>
<evidence type="ECO:0000259" key="9">
    <source>
        <dbReference type="Pfam" id="PF13515"/>
    </source>
</evidence>
<organism evidence="10 11">
    <name type="scientific">Aspergillus thermomutatus</name>
    <name type="common">Neosartorya pseudofischeri</name>
    <dbReference type="NCBI Taxonomy" id="41047"/>
    <lineage>
        <taxon>Eukaryota</taxon>
        <taxon>Fungi</taxon>
        <taxon>Dikarya</taxon>
        <taxon>Ascomycota</taxon>
        <taxon>Pezizomycotina</taxon>
        <taxon>Eurotiomycetes</taxon>
        <taxon>Eurotiomycetidae</taxon>
        <taxon>Eurotiales</taxon>
        <taxon>Aspergillaceae</taxon>
        <taxon>Aspergillus</taxon>
        <taxon>Aspergillus subgen. Fumigati</taxon>
    </lineage>
</organism>
<feature type="region of interest" description="Disordered" evidence="5">
    <location>
        <begin position="331"/>
        <end position="358"/>
    </location>
</feature>
<dbReference type="Pfam" id="PF10334">
    <property type="entry name" value="BRE4"/>
    <property type="match status" value="1"/>
</dbReference>
<evidence type="ECO:0000256" key="2">
    <source>
        <dbReference type="ARBA" id="ARBA00022692"/>
    </source>
</evidence>
<evidence type="ECO:0000313" key="11">
    <source>
        <dbReference type="Proteomes" id="UP000215305"/>
    </source>
</evidence>
<gene>
    <name evidence="10" type="ORF">CDV56_106747</name>
</gene>
<keyword evidence="11" id="KW-1185">Reference proteome</keyword>
<dbReference type="VEuPathDB" id="FungiDB:CDV56_106747"/>
<dbReference type="PANTHER" id="PTHR37994">
    <property type="entry name" value="ARAE_2_N DOMAIN-CONTAINING PROTEIN-RELATED"/>
    <property type="match status" value="1"/>
</dbReference>
<evidence type="ECO:0000256" key="3">
    <source>
        <dbReference type="ARBA" id="ARBA00022989"/>
    </source>
</evidence>
<evidence type="ECO:0008006" key="12">
    <source>
        <dbReference type="Google" id="ProtNLM"/>
    </source>
</evidence>
<reference evidence="10" key="1">
    <citation type="submission" date="2018-08" db="EMBL/GenBank/DDBJ databases">
        <title>Draft genome sequence of azole-resistant Aspergillus thermomutatus (Neosartorya pseudofischeri) strain HMR AF 39, isolated from a human nasal aspirate.</title>
        <authorList>
            <person name="Parent-Michaud M."/>
            <person name="Dufresne P.J."/>
            <person name="Fournier E."/>
            <person name="Martineau C."/>
            <person name="Moreira S."/>
            <person name="Perkins V."/>
            <person name="De Repentigny L."/>
            <person name="Dufresne S.F."/>
        </authorList>
    </citation>
    <scope>NUCLEOTIDE SEQUENCE [LARGE SCALE GENOMIC DNA]</scope>
    <source>
        <strain evidence="10">HMR AF 39</strain>
    </source>
</reference>
<dbReference type="InterPro" id="IPR049453">
    <property type="entry name" value="Memb_transporter_dom"/>
</dbReference>
<evidence type="ECO:0000313" key="10">
    <source>
        <dbReference type="EMBL" id="RHZ52631.1"/>
    </source>
</evidence>
<dbReference type="Proteomes" id="UP000215305">
    <property type="component" value="Unassembled WGS sequence"/>
</dbReference>
<dbReference type="Pfam" id="PF10337">
    <property type="entry name" value="ArAE_2_N"/>
    <property type="match status" value="1"/>
</dbReference>
<dbReference type="InterPro" id="IPR018823">
    <property type="entry name" value="ArAE_2_N"/>
</dbReference>
<feature type="domain" description="Integral membrane bound transporter" evidence="9">
    <location>
        <begin position="621"/>
        <end position="753"/>
    </location>
</feature>
<feature type="transmembrane region" description="Helical" evidence="6">
    <location>
        <begin position="67"/>
        <end position="89"/>
    </location>
</feature>
<feature type="compositionally biased region" description="Basic and acidic residues" evidence="5">
    <location>
        <begin position="345"/>
        <end position="358"/>
    </location>
</feature>
<proteinExistence type="predicted"/>
<evidence type="ECO:0000256" key="4">
    <source>
        <dbReference type="ARBA" id="ARBA00023136"/>
    </source>
</evidence>
<sequence length="1181" mass="128096">MHPEEPPGKNSLPTWLHFNSHDLKTLFRCVAATWVATILMFIHPTLRTIGTATFFGCLVLFINPPSGIVFIFILGTLTLLIGMALAWAWGVLTMKAALAARPQTEALARLQALGQEAARQANATGQGVASVQQQLVYDGFMLDARVSVIYFVMICARLRAANPKFTLVQIFGTIIADLFLTIGPLLPSFRGTLPKVLIIPAAIGAGLGLVASLLLFPQSTSHAVLAGMQALVELTKQPLRLTTERFAAAARGEDLDLKSLLAIKGQLIAGYKAIEPAMGFLPLDFSRGRWNAADVKSLRQPVRQVLVSTVLLLDYHINRLSAQASVDRVRAVSKAGTPSDGPLQDGKEEKEQPQEVGHRQMMESWDMIEAMTSPESEALRSGTDAILRESSGEILQVCEEVASMAVECIHTVNSHRWLGSRAADRLDECQELLKKLRAARTSFAEQTTEKLIERHGEIFDETGSLKRLDTIGGTSISSVMVGLAFEELVISVADALDQFLSQIVALLEARPKPRLWVPTSIEYAVGWVLRRNARAPVAGQSSDTDPDDTAVAQADETQQLFRRISRGYRVKQRSGLGRVVLGTYHWFTSAEGLFALRMVILTIALAVPAVIPSSSGFYYREKGLWGLIMGQTTLLVYMADFTFSLISRAAGTVVGGVVGLVAWYIGSGHGPGNPYGLAAISAPVIVIFMWGRLFLSPALLQATIMSAATFFLVLGYSFDDTHIPQYGNPGVAYNVFWRRLVLVFVGFAAALIVQIFPHPPSAARHICTSLSNTLRRLTDHYALLLSCWARPNNDGRMAEQLSIEVAERLAALNGPIALLGLEFSSSRFDSASLRQVQSLCQTLNQNLGRLLLLSATLPVELQERLARTSGVLEQRSIADVMAVLGVVAQAIKTGDALPEVLPTPVTKRCYEYWRGAQLTEVMPLQTDLIREKAYRRYCVAVMAYVRVLAAVDELVMVVKGTSMKMNFTIINGQIYTPGLAIIDAPQPYTPLGGALDISGNGKLWPPDSSSSSTLDSLTLFLTSYTTSKNLTISNGTTPKTNSAGFVGPVLELEPASTVKHVNWVWPDCLAGEGDQSPRGRYNVSVHQGFRVNGTRFYTVFDLPIEVSNSIAERDGRVSCGGLENGVLDAAVVAQSNASLTASPWLGGVEGESESGQTSDACTMRYGVKGMVVMLLLGVALL</sequence>
<evidence type="ECO:0000259" key="7">
    <source>
        <dbReference type="Pfam" id="PF10334"/>
    </source>
</evidence>
<dbReference type="AlphaFoldDB" id="A0A397GNL1"/>
<feature type="transmembrane region" description="Helical" evidence="6">
    <location>
        <begin position="698"/>
        <end position="716"/>
    </location>
</feature>
<protein>
    <recommendedName>
        <fullName evidence="12">ER transporter 6TM N-terminal domain-containing protein</fullName>
    </recommendedName>
</protein>
<dbReference type="EMBL" id="NKHU02000133">
    <property type="protein sequence ID" value="RHZ52631.1"/>
    <property type="molecule type" value="Genomic_DNA"/>
</dbReference>
<evidence type="ECO:0000259" key="8">
    <source>
        <dbReference type="Pfam" id="PF10337"/>
    </source>
</evidence>
<evidence type="ECO:0000256" key="6">
    <source>
        <dbReference type="SAM" id="Phobius"/>
    </source>
</evidence>
<feature type="transmembrane region" description="Helical" evidence="6">
    <location>
        <begin position="197"/>
        <end position="216"/>
    </location>
</feature>
<dbReference type="InterPro" id="IPR018820">
    <property type="entry name" value="BRE4-related_DUF2421"/>
</dbReference>
<dbReference type="STRING" id="41047.A0A397GNL1"/>
<dbReference type="PANTHER" id="PTHR37994:SF3">
    <property type="entry name" value="ER TRANSPORTER 6TM N-TERMINAL DOMAIN-CONTAINING PROTEIN"/>
    <property type="match status" value="1"/>
</dbReference>
<dbReference type="GeneID" id="38128721"/>
<keyword evidence="3 6" id="KW-1133">Transmembrane helix</keyword>
<feature type="transmembrane region" description="Helical" evidence="6">
    <location>
        <begin position="594"/>
        <end position="611"/>
    </location>
</feature>
<evidence type="ECO:0000256" key="1">
    <source>
        <dbReference type="ARBA" id="ARBA00004141"/>
    </source>
</evidence>
<feature type="transmembrane region" description="Helical" evidence="6">
    <location>
        <begin position="165"/>
        <end position="185"/>
    </location>
</feature>
<evidence type="ECO:0000256" key="5">
    <source>
        <dbReference type="SAM" id="MobiDB-lite"/>
    </source>
</evidence>
<feature type="domain" description="Putative ER transporter 6TM N-terminal" evidence="8">
    <location>
        <begin position="12"/>
        <end position="455"/>
    </location>
</feature>
<comment type="subcellular location">
    <subcellularLocation>
        <location evidence="1">Membrane</location>
        <topology evidence="1">Multi-pass membrane protein</topology>
    </subcellularLocation>
</comment>
<feature type="transmembrane region" description="Helical" evidence="6">
    <location>
        <begin position="646"/>
        <end position="666"/>
    </location>
</feature>